<protein>
    <submittedName>
        <fullName evidence="1">Uncharacterized protein</fullName>
    </submittedName>
</protein>
<dbReference type="Proteomes" id="UP000292957">
    <property type="component" value="Unassembled WGS sequence"/>
</dbReference>
<evidence type="ECO:0000313" key="1">
    <source>
        <dbReference type="EMBL" id="TBU26404.1"/>
    </source>
</evidence>
<dbReference type="AlphaFoldDB" id="A0A4Q9MG63"/>
<name>A0A4Q9MG63_9APHY</name>
<gene>
    <name evidence="1" type="ORF">BD311DRAFT_762578</name>
</gene>
<organism evidence="1">
    <name type="scientific">Dichomitus squalens</name>
    <dbReference type="NCBI Taxonomy" id="114155"/>
    <lineage>
        <taxon>Eukaryota</taxon>
        <taxon>Fungi</taxon>
        <taxon>Dikarya</taxon>
        <taxon>Basidiomycota</taxon>
        <taxon>Agaricomycotina</taxon>
        <taxon>Agaricomycetes</taxon>
        <taxon>Polyporales</taxon>
        <taxon>Polyporaceae</taxon>
        <taxon>Dichomitus</taxon>
    </lineage>
</organism>
<proteinExistence type="predicted"/>
<reference evidence="1" key="1">
    <citation type="submission" date="2019-01" db="EMBL/GenBank/DDBJ databases">
        <title>Draft genome sequences of three monokaryotic isolates of the white-rot basidiomycete fungus Dichomitus squalens.</title>
        <authorList>
            <consortium name="DOE Joint Genome Institute"/>
            <person name="Lopez S.C."/>
            <person name="Andreopoulos B."/>
            <person name="Pangilinan J."/>
            <person name="Lipzen A."/>
            <person name="Riley R."/>
            <person name="Ahrendt S."/>
            <person name="Ng V."/>
            <person name="Barry K."/>
            <person name="Daum C."/>
            <person name="Grigoriev I.V."/>
            <person name="Hilden K.S."/>
            <person name="Makela M.R."/>
            <person name="de Vries R.P."/>
        </authorList>
    </citation>
    <scope>NUCLEOTIDE SEQUENCE [LARGE SCALE GENOMIC DNA]</scope>
    <source>
        <strain evidence="1">OM18370.1</strain>
    </source>
</reference>
<accession>A0A4Q9MG63</accession>
<dbReference type="EMBL" id="ML143446">
    <property type="protein sequence ID" value="TBU26404.1"/>
    <property type="molecule type" value="Genomic_DNA"/>
</dbReference>
<sequence length="150" mass="16140">MCSERVSESGPGRTAGPGWYIRARAPVDTGAASATIAGRGGLTATGRVRSSSSTPQPPWGMYIEVHVYGYVGCRARSCTKSRLCLLHDAVAGSKSRSCLRRSCHMRLQRMRIDARRAYGDTTLVYTCSPGARQRTGSSRSTLAVRLQLGS</sequence>